<dbReference type="Proteomes" id="UP000326067">
    <property type="component" value="Unassembled WGS sequence"/>
</dbReference>
<protein>
    <submittedName>
        <fullName evidence="2">Uncharacterized protein</fullName>
    </submittedName>
</protein>
<evidence type="ECO:0000256" key="1">
    <source>
        <dbReference type="SAM" id="MobiDB-lite"/>
    </source>
</evidence>
<accession>A0A5E7H3P1</accession>
<organism evidence="2 3">
    <name type="scientific">Pseudomonas fluorescens</name>
    <dbReference type="NCBI Taxonomy" id="294"/>
    <lineage>
        <taxon>Bacteria</taxon>
        <taxon>Pseudomonadati</taxon>
        <taxon>Pseudomonadota</taxon>
        <taxon>Gammaproteobacteria</taxon>
        <taxon>Pseudomonadales</taxon>
        <taxon>Pseudomonadaceae</taxon>
        <taxon>Pseudomonas</taxon>
    </lineage>
</organism>
<dbReference type="AlphaFoldDB" id="A0A5E7H3P1"/>
<name>A0A5E7H3P1_PSEFL</name>
<evidence type="ECO:0000313" key="2">
    <source>
        <dbReference type="EMBL" id="VVO58731.1"/>
    </source>
</evidence>
<feature type="region of interest" description="Disordered" evidence="1">
    <location>
        <begin position="1"/>
        <end position="21"/>
    </location>
</feature>
<evidence type="ECO:0000313" key="3">
    <source>
        <dbReference type="Proteomes" id="UP000326067"/>
    </source>
</evidence>
<gene>
    <name evidence="2" type="ORF">PS847_00677</name>
</gene>
<proteinExistence type="predicted"/>
<dbReference type="EMBL" id="CABVIC010000001">
    <property type="protein sequence ID" value="VVO58731.1"/>
    <property type="molecule type" value="Genomic_DNA"/>
</dbReference>
<reference evidence="2 3" key="1">
    <citation type="submission" date="2019-09" db="EMBL/GenBank/DDBJ databases">
        <authorList>
            <person name="Chandra G."/>
            <person name="Truman W A."/>
        </authorList>
    </citation>
    <scope>NUCLEOTIDE SEQUENCE [LARGE SCALE GENOMIC DNA]</scope>
    <source>
        <strain evidence="2">PS847</strain>
    </source>
</reference>
<dbReference type="RefSeq" id="WP_150635146.1">
    <property type="nucleotide sequence ID" value="NZ_CABVIC010000001.1"/>
</dbReference>
<sequence length="694" mass="75513">MTSIQTAESGTPLGVLVAPTPELPDGRGTNKDIIPIAAIPVGAALTLMVKTNVWSNPNSRDQIALDVTRTQPPANPLPTDFTRLNRVNLGDVASRPVDFPITVPTEFLGEDPTPVGPTPIWVRSVLYERGLNPLTGPVMKFFIDRTGAWQAKPAQTGTNPGQVPGARTIPPATFPNAPGDLDDTWAGQPGNEGGLQVQIDTGYANVQPDDTLTLYVAGTRTNPPQVPPFFNGPMPTDGKLSIPTAELRKVTSGRAFIWFIITDAAGNQSAWGVYFKNVRFLPLPKLGVITVPANEDGLIDLKDARAGVKVKVSRLVDTIGTDVVSLTYGAQPAQDLPFNALTELEFTIPWSSLSKQYFDNQTGTNFELDVVVKADLMRGGLSIDDGSTTVKTDFSTHPPYTVDPTTPPPEVNPEFRKLIVRGQPPVTDNLLGPQDVDQTAKAHIDVSPVTAGTSFPDPEPGDLVTLKYLGDQGEIIVNSIQMTQSNINNVVQIDLPYTVVGPGGIGLKEAWWTYENPARNNTQDSAKETVTVNTVVIVLDKPEFQRPPTDGTEDPYIICESLTGDDHVATFKIKPNDHFTDGMNITFNWQGWHDDKYTIDAPPDTVFSDTRAITSLELTEGMLWEVPYAPFIRNLPRPPATTPDPTDFYAGYVKIWYSTPIVTTSEVQEMIVYLLNADFLYCESEPGWDPAPAP</sequence>